<sequence length="851" mass="95064">MAKRKGASEEAAPLQPCVVKKTKKSRAAAEASVVGAPISVNEARQKWPQRYISTNKFRKGSDSRTKDESIEAEDILQARRHFTEAVVDGCIYKLYDYAYVKAEDGQPDFIAKIVELFETIDREPYFTAQWFFRAEDTVIKDHAHLVDQKRVFYSDMRDDNPLDCIVSKVEIVQVAPNVDLAEKEKTIPPCDLYYDMSYSLKHLTFANLLTENSRTESDESSTISSEIGLNSTTDGINSAIGESSQVHKFQGSGMTLLDLYSGCGAMSTGLCLGASLSGLKLVTRWAVDINPHACESLKLNHPETEVRNEAAEDFLSLLKEWATLCEDFSLLGSRRPEVVNPISNRSGSDDEEDADGDDGSPVPRGEFEVKKLVAICYGDPNEINKPGLYFKVRWKGYGPSDDTWEPIEGLSKCKKSVKEFVKKGYRSSILPLPGDVDFICGGPPCQGVSGFNRFRNTEAPLDDPKNHQLVVFMDIVNYLKPKYVLMENVVDILKFAGGFLGRYAMGRLVSMNYQARLGMMAAGSYGVPQYRMRVFLWGAHPMEASKLPPYPLPTHDVIGRGVVPNEFEEITVGYDKSELCKLEKALFLGDAISDLPPVTNYNGQDEMPYNKAAHTEFQRYIRLRKHGCGIVLHAIIPLPDIRIFFSDMVYCSDAEKDASEPPMLYDHRPLQLNEDDNERVCRIPKKKGANFRDLPGVMVGSDNRVEWDPSMERVLLPSGKPLVPDYAMSFVRGKSTKPFARLWWDEIVATVVTRAEPHNQAIIHPTQDRVLTIRENARFQGFPDCYKLCGPVKERYIQVGNAVAVPVALALGYSFGMASQGLCDDHPLATLPFKFPECLAKPSSTPRNPGS</sequence>
<dbReference type="PANTHER" id="PTHR10629:SF42">
    <property type="entry name" value="DNA (CYTOSINE-5)-METHYLTRANSFERASE CMT1-RELATED"/>
    <property type="match status" value="1"/>
</dbReference>
<dbReference type="AlphaFoldDB" id="A0A438HAI1"/>
<gene>
    <name evidence="13" type="primary">MET2A_1</name>
    <name evidence="13" type="ORF">CK203_035156</name>
</gene>
<dbReference type="EC" id="2.1.1.37" evidence="2"/>
<dbReference type="GO" id="GO:0003682">
    <property type="term" value="F:chromatin binding"/>
    <property type="evidence" value="ECO:0007669"/>
    <property type="project" value="InterPro"/>
</dbReference>
<dbReference type="Pfam" id="PF01426">
    <property type="entry name" value="BAH"/>
    <property type="match status" value="1"/>
</dbReference>
<dbReference type="Proteomes" id="UP000288805">
    <property type="component" value="Unassembled WGS sequence"/>
</dbReference>
<feature type="compositionally biased region" description="Acidic residues" evidence="10">
    <location>
        <begin position="349"/>
        <end position="358"/>
    </location>
</feature>
<dbReference type="GO" id="GO:0032259">
    <property type="term" value="P:methylation"/>
    <property type="evidence" value="ECO:0007669"/>
    <property type="project" value="UniProtKB-KW"/>
</dbReference>
<feature type="active site" evidence="9">
    <location>
        <position position="445"/>
    </location>
</feature>
<evidence type="ECO:0000256" key="8">
    <source>
        <dbReference type="ARBA" id="ARBA00047422"/>
    </source>
</evidence>
<dbReference type="PANTHER" id="PTHR10629">
    <property type="entry name" value="CYTOSINE-SPECIFIC METHYLTRANSFERASE"/>
    <property type="match status" value="1"/>
</dbReference>
<dbReference type="InterPro" id="IPR023780">
    <property type="entry name" value="Chromo_domain"/>
</dbReference>
<evidence type="ECO:0000256" key="9">
    <source>
        <dbReference type="PROSITE-ProRule" id="PRU01016"/>
    </source>
</evidence>
<dbReference type="Gene3D" id="3.40.50.150">
    <property type="entry name" value="Vaccinia Virus protein VP39"/>
    <property type="match status" value="1"/>
</dbReference>
<evidence type="ECO:0000256" key="1">
    <source>
        <dbReference type="ARBA" id="ARBA00004123"/>
    </source>
</evidence>
<dbReference type="GO" id="GO:0003886">
    <property type="term" value="F:DNA (cytosine-5-)-methyltransferase activity"/>
    <property type="evidence" value="ECO:0007669"/>
    <property type="project" value="UniProtKB-EC"/>
</dbReference>
<dbReference type="FunFam" id="2.30.30.490:FF:000011">
    <property type="entry name" value="DNA (cytosine-5)-methyltransferase 1"/>
    <property type="match status" value="1"/>
</dbReference>
<dbReference type="SMART" id="SM00439">
    <property type="entry name" value="BAH"/>
    <property type="match status" value="1"/>
</dbReference>
<organism evidence="13 14">
    <name type="scientific">Vitis vinifera</name>
    <name type="common">Grape</name>
    <dbReference type="NCBI Taxonomy" id="29760"/>
    <lineage>
        <taxon>Eukaryota</taxon>
        <taxon>Viridiplantae</taxon>
        <taxon>Streptophyta</taxon>
        <taxon>Embryophyta</taxon>
        <taxon>Tracheophyta</taxon>
        <taxon>Spermatophyta</taxon>
        <taxon>Magnoliopsida</taxon>
        <taxon>eudicotyledons</taxon>
        <taxon>Gunneridae</taxon>
        <taxon>Pentapetalae</taxon>
        <taxon>rosids</taxon>
        <taxon>Vitales</taxon>
        <taxon>Vitaceae</taxon>
        <taxon>Viteae</taxon>
        <taxon>Vitis</taxon>
    </lineage>
</organism>
<dbReference type="PROSITE" id="PS50013">
    <property type="entry name" value="CHROMO_2"/>
    <property type="match status" value="1"/>
</dbReference>
<evidence type="ECO:0000256" key="2">
    <source>
        <dbReference type="ARBA" id="ARBA00011975"/>
    </source>
</evidence>
<dbReference type="InterPro" id="IPR016197">
    <property type="entry name" value="Chromo-like_dom_sf"/>
</dbReference>
<comment type="catalytic activity">
    <reaction evidence="8">
        <text>a 2'-deoxycytidine in DNA + S-adenosyl-L-methionine = a 5-methyl-2'-deoxycytidine in DNA + S-adenosyl-L-homocysteine + H(+)</text>
        <dbReference type="Rhea" id="RHEA:13681"/>
        <dbReference type="Rhea" id="RHEA-COMP:11369"/>
        <dbReference type="Rhea" id="RHEA-COMP:11370"/>
        <dbReference type="ChEBI" id="CHEBI:15378"/>
        <dbReference type="ChEBI" id="CHEBI:57856"/>
        <dbReference type="ChEBI" id="CHEBI:59789"/>
        <dbReference type="ChEBI" id="CHEBI:85452"/>
        <dbReference type="ChEBI" id="CHEBI:85454"/>
        <dbReference type="EC" id="2.1.1.37"/>
    </reaction>
</comment>
<dbReference type="PROSITE" id="PS51679">
    <property type="entry name" value="SAM_MT_C5"/>
    <property type="match status" value="1"/>
</dbReference>
<dbReference type="SUPFAM" id="SSF54160">
    <property type="entry name" value="Chromo domain-like"/>
    <property type="match status" value="1"/>
</dbReference>
<name>A0A438HAI1_VITVI</name>
<dbReference type="PRINTS" id="PR00105">
    <property type="entry name" value="C5METTRFRASE"/>
</dbReference>
<accession>A0A438HAI1</accession>
<dbReference type="Pfam" id="PF00145">
    <property type="entry name" value="DNA_methylase"/>
    <property type="match status" value="2"/>
</dbReference>
<dbReference type="Pfam" id="PF00385">
    <property type="entry name" value="Chromo"/>
    <property type="match status" value="1"/>
</dbReference>
<keyword evidence="5 9" id="KW-0949">S-adenosyl-L-methionine</keyword>
<proteinExistence type="inferred from homology"/>
<evidence type="ECO:0000256" key="3">
    <source>
        <dbReference type="ARBA" id="ARBA00022603"/>
    </source>
</evidence>
<reference evidence="13 14" key="1">
    <citation type="journal article" date="2018" name="PLoS Genet.">
        <title>Population sequencing reveals clonal diversity and ancestral inbreeding in the grapevine cultivar Chardonnay.</title>
        <authorList>
            <person name="Roach M.J."/>
            <person name="Johnson D.L."/>
            <person name="Bohlmann J."/>
            <person name="van Vuuren H.J."/>
            <person name="Jones S.J."/>
            <person name="Pretorius I.S."/>
            <person name="Schmidt S.A."/>
            <person name="Borneman A.R."/>
        </authorList>
    </citation>
    <scope>NUCLEOTIDE SEQUENCE [LARGE SCALE GENOMIC DNA]</scope>
    <source>
        <strain evidence="14">cv. Chardonnay</strain>
        <tissue evidence="13">Leaf</tissue>
    </source>
</reference>
<dbReference type="SUPFAM" id="SSF53335">
    <property type="entry name" value="S-adenosyl-L-methionine-dependent methyltransferases"/>
    <property type="match status" value="1"/>
</dbReference>
<evidence type="ECO:0000256" key="5">
    <source>
        <dbReference type="ARBA" id="ARBA00022691"/>
    </source>
</evidence>
<dbReference type="GO" id="GO:0005634">
    <property type="term" value="C:nucleus"/>
    <property type="evidence" value="ECO:0007669"/>
    <property type="project" value="UniProtKB-SubCell"/>
</dbReference>
<keyword evidence="4 9" id="KW-0808">Transferase</keyword>
<dbReference type="InterPro" id="IPR043151">
    <property type="entry name" value="BAH_sf"/>
</dbReference>
<evidence type="ECO:0000313" key="14">
    <source>
        <dbReference type="Proteomes" id="UP000288805"/>
    </source>
</evidence>
<feature type="domain" description="Chromo" evidence="11">
    <location>
        <begin position="367"/>
        <end position="423"/>
    </location>
</feature>
<keyword evidence="7" id="KW-0539">Nucleus</keyword>
<evidence type="ECO:0000259" key="12">
    <source>
        <dbReference type="PROSITE" id="PS51038"/>
    </source>
</evidence>
<dbReference type="SMART" id="SM00298">
    <property type="entry name" value="CHROMO"/>
    <property type="match status" value="1"/>
</dbReference>
<dbReference type="InterPro" id="IPR029063">
    <property type="entry name" value="SAM-dependent_MTases_sf"/>
</dbReference>
<dbReference type="InterPro" id="IPR000953">
    <property type="entry name" value="Chromo/chromo_shadow_dom"/>
</dbReference>
<keyword evidence="3 9" id="KW-0489">Methyltransferase</keyword>
<evidence type="ECO:0000256" key="7">
    <source>
        <dbReference type="ARBA" id="ARBA00023242"/>
    </source>
</evidence>
<evidence type="ECO:0000256" key="6">
    <source>
        <dbReference type="ARBA" id="ARBA00023125"/>
    </source>
</evidence>
<comment type="similarity">
    <text evidence="9">Belongs to the class I-like SAM-binding methyltransferase superfamily. C5-methyltransferase family.</text>
</comment>
<dbReference type="InterPro" id="IPR023779">
    <property type="entry name" value="Chromodomain_CS"/>
</dbReference>
<evidence type="ECO:0000259" key="11">
    <source>
        <dbReference type="PROSITE" id="PS50013"/>
    </source>
</evidence>
<dbReference type="Gene3D" id="2.30.30.490">
    <property type="match status" value="1"/>
</dbReference>
<feature type="domain" description="BAH" evidence="12">
    <location>
        <begin position="90"/>
        <end position="209"/>
    </location>
</feature>
<comment type="subcellular location">
    <subcellularLocation>
        <location evidence="1">Nucleus</location>
    </subcellularLocation>
</comment>
<dbReference type="Gene3D" id="3.90.120.10">
    <property type="entry name" value="DNA Methylase, subunit A, domain 2"/>
    <property type="match status" value="1"/>
</dbReference>
<dbReference type="InterPro" id="IPR001025">
    <property type="entry name" value="BAH_dom"/>
</dbReference>
<dbReference type="InterPro" id="IPR050390">
    <property type="entry name" value="C5-Methyltransferase"/>
</dbReference>
<comment type="caution">
    <text evidence="13">The sequence shown here is derived from an EMBL/GenBank/DDBJ whole genome shotgun (WGS) entry which is preliminary data.</text>
</comment>
<dbReference type="PROSITE" id="PS00598">
    <property type="entry name" value="CHROMO_1"/>
    <property type="match status" value="1"/>
</dbReference>
<evidence type="ECO:0000256" key="10">
    <source>
        <dbReference type="SAM" id="MobiDB-lite"/>
    </source>
</evidence>
<evidence type="ECO:0000256" key="4">
    <source>
        <dbReference type="ARBA" id="ARBA00022679"/>
    </source>
</evidence>
<evidence type="ECO:0000313" key="13">
    <source>
        <dbReference type="EMBL" id="RVW81459.1"/>
    </source>
</evidence>
<feature type="region of interest" description="Disordered" evidence="10">
    <location>
        <begin position="339"/>
        <end position="364"/>
    </location>
</feature>
<dbReference type="InterPro" id="IPR001525">
    <property type="entry name" value="C5_MeTfrase"/>
</dbReference>
<protein>
    <recommendedName>
        <fullName evidence="2">DNA (cytosine-5-)-methyltransferase</fullName>
        <ecNumber evidence="2">2.1.1.37</ecNumber>
    </recommendedName>
</protein>
<dbReference type="GO" id="GO:0003677">
    <property type="term" value="F:DNA binding"/>
    <property type="evidence" value="ECO:0007669"/>
    <property type="project" value="UniProtKB-KW"/>
</dbReference>
<dbReference type="CDD" id="cd18635">
    <property type="entry name" value="CD_CMT3_like"/>
    <property type="match status" value="1"/>
</dbReference>
<dbReference type="EMBL" id="QGNW01000253">
    <property type="protein sequence ID" value="RVW81459.1"/>
    <property type="molecule type" value="Genomic_DNA"/>
</dbReference>
<keyword evidence="6" id="KW-0238">DNA-binding</keyword>
<dbReference type="PROSITE" id="PS51038">
    <property type="entry name" value="BAH"/>
    <property type="match status" value="1"/>
</dbReference>